<evidence type="ECO:0000313" key="2">
    <source>
        <dbReference type="EMBL" id="MBW0465215.1"/>
    </source>
</evidence>
<feature type="compositionally biased region" description="Basic and acidic residues" evidence="1">
    <location>
        <begin position="239"/>
        <end position="252"/>
    </location>
</feature>
<dbReference type="EMBL" id="AVOT02000980">
    <property type="protein sequence ID" value="MBW0465215.1"/>
    <property type="molecule type" value="Genomic_DNA"/>
</dbReference>
<dbReference type="OrthoDB" id="3363185at2759"/>
<feature type="compositionally biased region" description="Basic residues" evidence="1">
    <location>
        <begin position="268"/>
        <end position="282"/>
    </location>
</feature>
<feature type="region of interest" description="Disordered" evidence="1">
    <location>
        <begin position="1"/>
        <end position="29"/>
    </location>
</feature>
<proteinExistence type="predicted"/>
<reference evidence="2" key="1">
    <citation type="submission" date="2021-03" db="EMBL/GenBank/DDBJ databases">
        <title>Draft genome sequence of rust myrtle Austropuccinia psidii MF-1, a brazilian biotype.</title>
        <authorList>
            <person name="Quecine M.C."/>
            <person name="Pachon D.M.R."/>
            <person name="Bonatelli M.L."/>
            <person name="Correr F.H."/>
            <person name="Franceschini L.M."/>
            <person name="Leite T.F."/>
            <person name="Margarido G.R.A."/>
            <person name="Almeida C.A."/>
            <person name="Ferrarezi J.A."/>
            <person name="Labate C.A."/>
        </authorList>
    </citation>
    <scope>NUCLEOTIDE SEQUENCE</scope>
    <source>
        <strain evidence="2">MF-1</strain>
    </source>
</reference>
<accession>A0A9Q3BHE7</accession>
<dbReference type="Proteomes" id="UP000765509">
    <property type="component" value="Unassembled WGS sequence"/>
</dbReference>
<evidence type="ECO:0000256" key="1">
    <source>
        <dbReference type="SAM" id="MobiDB-lite"/>
    </source>
</evidence>
<dbReference type="AlphaFoldDB" id="A0A9Q3BHE7"/>
<feature type="compositionally biased region" description="Low complexity" evidence="1">
    <location>
        <begin position="253"/>
        <end position="267"/>
    </location>
</feature>
<feature type="region of interest" description="Disordered" evidence="1">
    <location>
        <begin position="239"/>
        <end position="291"/>
    </location>
</feature>
<name>A0A9Q3BHE7_9BASI</name>
<sequence length="340" mass="39571">MRSHLDRGPNIGEAPSRKEERVPRRSSSFSRVVGAFPGIPRITFKGPGEDGEDEEEILVQEKSLMVLKLLLLLWGHLKVLEGQLYPSIVSLSLINMNHIYWKLCIRRLRLWQIFKMLHLPKFKDHQHSRIHLLRHQISLIGLNPSRSEVLFSPSSLFLIMKNEMRKADTELDGLRIKEGGHVFLYIAYFISLASRIGYWGERALIHHFRKVLDSHPSRICSLQDLMDVTLELDTRYHERQKEKNNHQEKKTEASNSSSSHHQNSSIASHKKKNFRVQKRGKSHSSLLNRDHRLMVSEKERRIKEALLTYFFGNHILEACFKRPQNQPTQPSGRFPSQGKA</sequence>
<evidence type="ECO:0000313" key="3">
    <source>
        <dbReference type="Proteomes" id="UP000765509"/>
    </source>
</evidence>
<comment type="caution">
    <text evidence="2">The sequence shown here is derived from an EMBL/GenBank/DDBJ whole genome shotgun (WGS) entry which is preliminary data.</text>
</comment>
<protein>
    <submittedName>
        <fullName evidence="2">Uncharacterized protein</fullName>
    </submittedName>
</protein>
<gene>
    <name evidence="2" type="ORF">O181_004930</name>
</gene>
<keyword evidence="3" id="KW-1185">Reference proteome</keyword>
<organism evidence="2 3">
    <name type="scientific">Austropuccinia psidii MF-1</name>
    <dbReference type="NCBI Taxonomy" id="1389203"/>
    <lineage>
        <taxon>Eukaryota</taxon>
        <taxon>Fungi</taxon>
        <taxon>Dikarya</taxon>
        <taxon>Basidiomycota</taxon>
        <taxon>Pucciniomycotina</taxon>
        <taxon>Pucciniomycetes</taxon>
        <taxon>Pucciniales</taxon>
        <taxon>Sphaerophragmiaceae</taxon>
        <taxon>Austropuccinia</taxon>
    </lineage>
</organism>